<keyword evidence="1" id="KW-1133">Transmembrane helix</keyword>
<feature type="transmembrane region" description="Helical" evidence="1">
    <location>
        <begin position="20"/>
        <end position="38"/>
    </location>
</feature>
<sequence>MTFVSLGRFIPRYFIPFDAVVNGTVSLISLFDISLLVYRNVIDFCVLILYPATLPNSLMRSNSFLVVSLGFSRYRIMSSGNSDCFTFSFPIWIPFISFSSLIAMARTFKPLLNNIGERGHLCLIPDLTGNAFSFSLLRVCYKWL</sequence>
<organism evidence="2 3">
    <name type="scientific">Sus scrofa</name>
    <name type="common">Pig</name>
    <dbReference type="NCBI Taxonomy" id="9823"/>
    <lineage>
        <taxon>Eukaryota</taxon>
        <taxon>Metazoa</taxon>
        <taxon>Chordata</taxon>
        <taxon>Craniata</taxon>
        <taxon>Vertebrata</taxon>
        <taxon>Euteleostomi</taxon>
        <taxon>Mammalia</taxon>
        <taxon>Eutheria</taxon>
        <taxon>Laurasiatheria</taxon>
        <taxon>Artiodactyla</taxon>
        <taxon>Suina</taxon>
        <taxon>Suidae</taxon>
        <taxon>Sus</taxon>
    </lineage>
</organism>
<accession>A0A8D1M7F1</accession>
<evidence type="ECO:0000313" key="3">
    <source>
        <dbReference type="Proteomes" id="UP000694571"/>
    </source>
</evidence>
<keyword evidence="1" id="KW-0472">Membrane</keyword>
<evidence type="ECO:0000313" key="2">
    <source>
        <dbReference type="Ensembl" id="ENSSSCP00050019349.1"/>
    </source>
</evidence>
<feature type="transmembrane region" description="Helical" evidence="1">
    <location>
        <begin position="89"/>
        <end position="108"/>
    </location>
</feature>
<evidence type="ECO:0000256" key="1">
    <source>
        <dbReference type="SAM" id="Phobius"/>
    </source>
</evidence>
<proteinExistence type="predicted"/>
<keyword evidence="1" id="KW-0812">Transmembrane</keyword>
<dbReference type="Ensembl" id="ENSSSCT00050046728.1">
    <property type="protein sequence ID" value="ENSSSCP00050019349.1"/>
    <property type="gene ID" value="ENSSSCG00050034768.1"/>
</dbReference>
<protein>
    <submittedName>
        <fullName evidence="2">Uncharacterized protein</fullName>
    </submittedName>
</protein>
<dbReference type="Proteomes" id="UP000694571">
    <property type="component" value="Unplaced"/>
</dbReference>
<reference evidence="2" key="1">
    <citation type="submission" date="2025-08" db="UniProtKB">
        <authorList>
            <consortium name="Ensembl"/>
        </authorList>
    </citation>
    <scope>IDENTIFICATION</scope>
</reference>
<dbReference type="AlphaFoldDB" id="A0A8D1M7F1"/>
<name>A0A8D1M7F1_PIG</name>